<protein>
    <submittedName>
        <fullName evidence="1">Uncharacterized protein</fullName>
    </submittedName>
</protein>
<name>A0A482MDK7_9CAUD</name>
<accession>A0A482MDK7</accession>
<evidence type="ECO:0000313" key="2">
    <source>
        <dbReference type="Proteomes" id="UP000296993"/>
    </source>
</evidence>
<evidence type="ECO:0000313" key="1">
    <source>
        <dbReference type="EMBL" id="QBQ71242.1"/>
    </source>
</evidence>
<gene>
    <name evidence="1" type="primary">41</name>
    <name evidence="1" type="ORF">SEA_DAEGAL_41</name>
</gene>
<proteinExistence type="predicted"/>
<reference evidence="1 2" key="1">
    <citation type="submission" date="2019-02" db="EMBL/GenBank/DDBJ databases">
        <authorList>
            <person name="Oosthuizen L."/>
            <person name="Davies C.G."/>
            <person name="Grundy S."/>
            <person name="Palmer E."/>
            <person name="Wojtus J.K."/>
            <person name="Hoskin A.F.M."/>
            <person name="Turnbull J."/>
            <person name="Scott J."/>
            <person name="Sweatman J.A."/>
            <person name="Elliston-Boyes N."/>
            <person name="Freed N.E."/>
            <person name="Hendrickson H.L."/>
            <person name="Aull H.G."/>
            <person name="Garlena R.A."/>
            <person name="Russell D.A."/>
            <person name="Pope W.H."/>
            <person name="Jacobs-Sera D."/>
            <person name="Hatfull G.F."/>
        </authorList>
    </citation>
    <scope>NUCLEOTIDE SEQUENCE [LARGE SCALE GENOMIC DNA]</scope>
</reference>
<dbReference type="Proteomes" id="UP000296993">
    <property type="component" value="Segment"/>
</dbReference>
<dbReference type="EMBL" id="MK494095">
    <property type="protein sequence ID" value="QBQ71242.1"/>
    <property type="molecule type" value="Genomic_DNA"/>
</dbReference>
<sequence>MKAIRRRYTGAHRSGPWSVAALTAAVEAQRDRDRRAHMASLRRPSKAMIYLGDVMTPVRFCGIVPDPVHLELWMPGDRLRA</sequence>
<organism evidence="1 2">
    <name type="scientific">Mycobacterium phage Daegal</name>
    <dbReference type="NCBI Taxonomy" id="2517946"/>
    <lineage>
        <taxon>Viruses</taxon>
        <taxon>Duplodnaviria</taxon>
        <taxon>Heunggongvirae</taxon>
        <taxon>Uroviricota</taxon>
        <taxon>Caudoviricetes</taxon>
        <taxon>Gilesvirus</taxon>
        <taxon>Gilesvirus giles</taxon>
    </lineage>
</organism>